<sequence length="196" mass="20751">MPPITPSTSVAAQHPRLRLLLFAHHQNDAVAPKSSFAIPLLGHATPDDTDPSLGVTGSRIIGYPTSTVTGVVGEKSTGENGKVSSLDSKADDADNDCQRIAVTIAWAVACADSRGEPVGFAVLTPFVFIGAGLCRLLQLSYQNTKSLFRSSVEDINTHDEGQDETVDGGTTYRACRDSTLNLEAKGREANLSNLKP</sequence>
<comment type="caution">
    <text evidence="1">The sequence shown here is derived from an EMBL/GenBank/DDBJ whole genome shotgun (WGS) entry which is preliminary data.</text>
</comment>
<accession>A0A4Z1PF82</accession>
<evidence type="ECO:0000313" key="2">
    <source>
        <dbReference type="Proteomes" id="UP000298493"/>
    </source>
</evidence>
<evidence type="ECO:0000313" key="1">
    <source>
        <dbReference type="EMBL" id="TID27093.1"/>
    </source>
</evidence>
<name>A0A4Z1PF82_9PEZI</name>
<keyword evidence="2" id="KW-1185">Reference proteome</keyword>
<organism evidence="1 2">
    <name type="scientific">Venturia nashicola</name>
    <dbReference type="NCBI Taxonomy" id="86259"/>
    <lineage>
        <taxon>Eukaryota</taxon>
        <taxon>Fungi</taxon>
        <taxon>Dikarya</taxon>
        <taxon>Ascomycota</taxon>
        <taxon>Pezizomycotina</taxon>
        <taxon>Dothideomycetes</taxon>
        <taxon>Pleosporomycetidae</taxon>
        <taxon>Venturiales</taxon>
        <taxon>Venturiaceae</taxon>
        <taxon>Venturia</taxon>
    </lineage>
</organism>
<protein>
    <submittedName>
        <fullName evidence="1">Uncharacterized protein</fullName>
    </submittedName>
</protein>
<proteinExistence type="predicted"/>
<dbReference type="EMBL" id="SNSC02000002">
    <property type="protein sequence ID" value="TID27093.1"/>
    <property type="molecule type" value="Genomic_DNA"/>
</dbReference>
<dbReference type="AlphaFoldDB" id="A0A4Z1PF82"/>
<gene>
    <name evidence="1" type="ORF">E6O75_ATG01586</name>
</gene>
<dbReference type="Proteomes" id="UP000298493">
    <property type="component" value="Unassembled WGS sequence"/>
</dbReference>
<reference evidence="1 2" key="1">
    <citation type="submission" date="2019-04" db="EMBL/GenBank/DDBJ databases">
        <title>High contiguity whole genome sequence and gene annotation resource for two Venturia nashicola isolates.</title>
        <authorList>
            <person name="Prokchorchik M."/>
            <person name="Won K."/>
            <person name="Lee Y."/>
            <person name="Choi E.D."/>
            <person name="Segonzac C."/>
            <person name="Sohn K.H."/>
        </authorList>
    </citation>
    <scope>NUCLEOTIDE SEQUENCE [LARGE SCALE GENOMIC DNA]</scope>
    <source>
        <strain evidence="1 2">PRI2</strain>
    </source>
</reference>